<evidence type="ECO:0000256" key="2">
    <source>
        <dbReference type="ARBA" id="ARBA00023125"/>
    </source>
</evidence>
<dbReference type="InterPro" id="IPR036390">
    <property type="entry name" value="WH_DNA-bd_sf"/>
</dbReference>
<protein>
    <submittedName>
        <fullName evidence="5">ArsR family transcriptional regulator</fullName>
    </submittedName>
</protein>
<dbReference type="Pfam" id="PF01022">
    <property type="entry name" value="HTH_5"/>
    <property type="match status" value="1"/>
</dbReference>
<dbReference type="PROSITE" id="PS50987">
    <property type="entry name" value="HTH_ARSR_2"/>
    <property type="match status" value="1"/>
</dbReference>
<keyword evidence="3" id="KW-0804">Transcription</keyword>
<evidence type="ECO:0000256" key="3">
    <source>
        <dbReference type="ARBA" id="ARBA00023163"/>
    </source>
</evidence>
<proteinExistence type="predicted"/>
<accession>W0FHG8</accession>
<evidence type="ECO:0000313" key="5">
    <source>
        <dbReference type="EMBL" id="AHF24158.1"/>
    </source>
</evidence>
<dbReference type="SMART" id="SM00418">
    <property type="entry name" value="HTH_ARSR"/>
    <property type="match status" value="1"/>
</dbReference>
<feature type="domain" description="HTH arsR-type" evidence="4">
    <location>
        <begin position="1"/>
        <end position="92"/>
    </location>
</feature>
<keyword evidence="2" id="KW-0238">DNA-binding</keyword>
<organism evidence="5">
    <name type="scientific">uncultured bacterium Contig46</name>
    <dbReference type="NCBI Taxonomy" id="1393580"/>
    <lineage>
        <taxon>Bacteria</taxon>
        <taxon>environmental samples</taxon>
    </lineage>
</organism>
<dbReference type="CDD" id="cd00090">
    <property type="entry name" value="HTH_ARSR"/>
    <property type="match status" value="1"/>
</dbReference>
<keyword evidence="1" id="KW-0805">Transcription regulation</keyword>
<dbReference type="GO" id="GO:0003700">
    <property type="term" value="F:DNA-binding transcription factor activity"/>
    <property type="evidence" value="ECO:0007669"/>
    <property type="project" value="InterPro"/>
</dbReference>
<dbReference type="AlphaFoldDB" id="W0FHG8"/>
<evidence type="ECO:0000259" key="4">
    <source>
        <dbReference type="PROSITE" id="PS50987"/>
    </source>
</evidence>
<dbReference type="InterPro" id="IPR036388">
    <property type="entry name" value="WH-like_DNA-bd_sf"/>
</dbReference>
<dbReference type="InterPro" id="IPR051081">
    <property type="entry name" value="HTH_MetalResp_TranReg"/>
</dbReference>
<dbReference type="Pfam" id="PF09860">
    <property type="entry name" value="DUF2087"/>
    <property type="match status" value="1"/>
</dbReference>
<reference evidence="5" key="1">
    <citation type="journal article" date="2013" name="PLoS ONE">
        <title>Metagenomic insights into the carbohydrate-active enzymes carried by the microorganisms adhering to solid digesta in the rumen of cows.</title>
        <authorList>
            <person name="Wang L."/>
            <person name="Hatem A."/>
            <person name="Catalyurek U.V."/>
            <person name="Morrison M."/>
            <person name="Yu Z."/>
        </authorList>
    </citation>
    <scope>NUCLEOTIDE SEQUENCE</scope>
</reference>
<dbReference type="PRINTS" id="PR00778">
    <property type="entry name" value="HTHARSR"/>
</dbReference>
<dbReference type="SUPFAM" id="SSF46785">
    <property type="entry name" value="Winged helix' DNA-binding domain"/>
    <property type="match status" value="1"/>
</dbReference>
<sequence length="183" mass="21756">MTQEKAQKLFKCLSDTSRLRIIQSLTQGDMYTELLAERLELTPPTVSFHMKKLEDAGLVVSRKEQYYTVYSLNRDILEKTIYEVAASEPEQIDEQQKREEVYRQKVIRAFFEYGRLRAIPVQRKKKLICYELIAEYFEPGRVYEEKEVNAIISPIYGDYCTIRRDMISEGIFRRDGTRYVRLK</sequence>
<dbReference type="InterPro" id="IPR011991">
    <property type="entry name" value="ArsR-like_HTH"/>
</dbReference>
<evidence type="ECO:0000256" key="1">
    <source>
        <dbReference type="ARBA" id="ARBA00023015"/>
    </source>
</evidence>
<name>W0FHG8_9BACT</name>
<dbReference type="InterPro" id="IPR018656">
    <property type="entry name" value="DUF2087"/>
</dbReference>
<dbReference type="InterPro" id="IPR001845">
    <property type="entry name" value="HTH_ArsR_DNA-bd_dom"/>
</dbReference>
<dbReference type="PANTHER" id="PTHR33154">
    <property type="entry name" value="TRANSCRIPTIONAL REGULATOR, ARSR FAMILY"/>
    <property type="match status" value="1"/>
</dbReference>
<dbReference type="PANTHER" id="PTHR33154:SF33">
    <property type="entry name" value="TRANSCRIPTIONAL REPRESSOR SDPR"/>
    <property type="match status" value="1"/>
</dbReference>
<dbReference type="EMBL" id="KC246785">
    <property type="protein sequence ID" value="AHF24158.1"/>
    <property type="molecule type" value="Genomic_DNA"/>
</dbReference>
<dbReference type="Gene3D" id="1.10.10.10">
    <property type="entry name" value="Winged helix-like DNA-binding domain superfamily/Winged helix DNA-binding domain"/>
    <property type="match status" value="1"/>
</dbReference>
<dbReference type="NCBIfam" id="NF033788">
    <property type="entry name" value="HTH_metalloreg"/>
    <property type="match status" value="1"/>
</dbReference>
<dbReference type="GO" id="GO:0003677">
    <property type="term" value="F:DNA binding"/>
    <property type="evidence" value="ECO:0007669"/>
    <property type="project" value="UniProtKB-KW"/>
</dbReference>